<evidence type="ECO:0000313" key="2">
    <source>
        <dbReference type="EMBL" id="MBB4939308.1"/>
    </source>
</evidence>
<dbReference type="EMBL" id="JACHJU010000001">
    <property type="protein sequence ID" value="MBB4939308.1"/>
    <property type="molecule type" value="Genomic_DNA"/>
</dbReference>
<feature type="region of interest" description="Disordered" evidence="1">
    <location>
        <begin position="1"/>
        <end position="23"/>
    </location>
</feature>
<evidence type="ECO:0000313" key="3">
    <source>
        <dbReference type="Proteomes" id="UP000534286"/>
    </source>
</evidence>
<organism evidence="2 3">
    <name type="scientific">Streptosporangium album</name>
    <dbReference type="NCBI Taxonomy" id="47479"/>
    <lineage>
        <taxon>Bacteria</taxon>
        <taxon>Bacillati</taxon>
        <taxon>Actinomycetota</taxon>
        <taxon>Actinomycetes</taxon>
        <taxon>Streptosporangiales</taxon>
        <taxon>Streptosporangiaceae</taxon>
        <taxon>Streptosporangium</taxon>
    </lineage>
</organism>
<sequence length="219" mass="23353">MGISTPERTQTSGDRRASSPPGRWRRLGGLLAGVALAAAAVGAQTFAYTRDDRNGPLTWTGDLGEQVAASRISVQAKAVHAARAVETPGLAGEGPKRATTSGIFLVVDLAAQATWEPQRLAAPELLTEDGRRYVATDKVDETLTITQFFVQPAWWVSGVAVFELPVAELAGARIVVHPERGILIEPSAPEVEIDLGLDESTAARLVSEAKDVYTLEKKK</sequence>
<dbReference type="Proteomes" id="UP000534286">
    <property type="component" value="Unassembled WGS sequence"/>
</dbReference>
<proteinExistence type="predicted"/>
<evidence type="ECO:0008006" key="4">
    <source>
        <dbReference type="Google" id="ProtNLM"/>
    </source>
</evidence>
<reference evidence="2 3" key="1">
    <citation type="submission" date="2020-08" db="EMBL/GenBank/DDBJ databases">
        <title>Sequencing the genomes of 1000 actinobacteria strains.</title>
        <authorList>
            <person name="Klenk H.-P."/>
        </authorList>
    </citation>
    <scope>NUCLEOTIDE SEQUENCE [LARGE SCALE GENOMIC DNA]</scope>
    <source>
        <strain evidence="2 3">DSM 43023</strain>
    </source>
</reference>
<keyword evidence="3" id="KW-1185">Reference proteome</keyword>
<gene>
    <name evidence="2" type="ORF">FHR32_003613</name>
</gene>
<feature type="compositionally biased region" description="Polar residues" evidence="1">
    <location>
        <begin position="1"/>
        <end position="12"/>
    </location>
</feature>
<accession>A0A7W7RXB6</accession>
<protein>
    <recommendedName>
        <fullName evidence="4">DUF4352 domain-containing protein</fullName>
    </recommendedName>
</protein>
<dbReference type="RefSeq" id="WP_184755318.1">
    <property type="nucleotide sequence ID" value="NZ_BAABEK010000031.1"/>
</dbReference>
<evidence type="ECO:0000256" key="1">
    <source>
        <dbReference type="SAM" id="MobiDB-lite"/>
    </source>
</evidence>
<dbReference type="AlphaFoldDB" id="A0A7W7RXB6"/>
<name>A0A7W7RXB6_9ACTN</name>
<comment type="caution">
    <text evidence="2">The sequence shown here is derived from an EMBL/GenBank/DDBJ whole genome shotgun (WGS) entry which is preliminary data.</text>
</comment>